<organism evidence="1 2">
    <name type="scientific">Lentinus tigrinus ALCF2SS1-6</name>
    <dbReference type="NCBI Taxonomy" id="1328759"/>
    <lineage>
        <taxon>Eukaryota</taxon>
        <taxon>Fungi</taxon>
        <taxon>Dikarya</taxon>
        <taxon>Basidiomycota</taxon>
        <taxon>Agaricomycotina</taxon>
        <taxon>Agaricomycetes</taxon>
        <taxon>Polyporales</taxon>
        <taxon>Polyporaceae</taxon>
        <taxon>Lentinus</taxon>
    </lineage>
</organism>
<proteinExistence type="predicted"/>
<evidence type="ECO:0000313" key="1">
    <source>
        <dbReference type="EMBL" id="RPD67474.1"/>
    </source>
</evidence>
<reference evidence="1" key="1">
    <citation type="journal article" date="2018" name="Genome Biol. Evol.">
        <title>Genomics and development of Lentinus tigrinus, a white-rot wood-decaying mushroom with dimorphic fruiting bodies.</title>
        <authorList>
            <person name="Wu B."/>
            <person name="Xu Z."/>
            <person name="Knudson A."/>
            <person name="Carlson A."/>
            <person name="Chen N."/>
            <person name="Kovaka S."/>
            <person name="LaButti K."/>
            <person name="Lipzen A."/>
            <person name="Pennachio C."/>
            <person name="Riley R."/>
            <person name="Schakwitz W."/>
            <person name="Umezawa K."/>
            <person name="Ohm R.A."/>
            <person name="Grigoriev I.V."/>
            <person name="Nagy L.G."/>
            <person name="Gibbons J."/>
            <person name="Hibbett D."/>
        </authorList>
    </citation>
    <scope>NUCLEOTIDE SEQUENCE [LARGE SCALE GENOMIC DNA]</scope>
    <source>
        <strain evidence="1">ALCF2SS1-6</strain>
    </source>
</reference>
<dbReference type="AlphaFoldDB" id="A0A5C2SVP1"/>
<name>A0A5C2SVP1_9APHY</name>
<protein>
    <submittedName>
        <fullName evidence="1">Uncharacterized protein</fullName>
    </submittedName>
</protein>
<dbReference type="OrthoDB" id="2749785at2759"/>
<accession>A0A5C2SVP1</accession>
<dbReference type="Proteomes" id="UP000313359">
    <property type="component" value="Unassembled WGS sequence"/>
</dbReference>
<dbReference type="EMBL" id="ML122250">
    <property type="protein sequence ID" value="RPD67474.1"/>
    <property type="molecule type" value="Genomic_DNA"/>
</dbReference>
<gene>
    <name evidence="1" type="ORF">L227DRAFT_648522</name>
</gene>
<keyword evidence="2" id="KW-1185">Reference proteome</keyword>
<sequence length="182" mass="20771">MPSSVASSVASSRAPLADEIQFIPTRLLDDLIQRRPLTHTVTDDLSSFTIVTLRALLKRISTEGQSDTTEQELLALLSTQSPFQLWQNRQQVRDMIKGFAEEAEDSDGSVDSRASSCSRGFAPFVPALHDMLEVNDEQRWETHRLRAEGKLDRITADSQITEQYYREYLRALRRMPEDIDQE</sequence>
<evidence type="ECO:0000313" key="2">
    <source>
        <dbReference type="Proteomes" id="UP000313359"/>
    </source>
</evidence>